<dbReference type="InterPro" id="IPR010611">
    <property type="entry name" value="3D_dom"/>
</dbReference>
<dbReference type="InterPro" id="IPR007137">
    <property type="entry name" value="DUF348"/>
</dbReference>
<dbReference type="CDD" id="cd14667">
    <property type="entry name" value="3D_containing_proteins"/>
    <property type="match status" value="1"/>
</dbReference>
<protein>
    <recommendedName>
        <fullName evidence="3">G5 domain-containing protein</fullName>
    </recommendedName>
</protein>
<proteinExistence type="predicted"/>
<keyword evidence="1" id="KW-0732">Signal</keyword>
<accession>A0A172ZBS9</accession>
<dbReference type="PROSITE" id="PS51109">
    <property type="entry name" value="G5"/>
    <property type="match status" value="1"/>
</dbReference>
<reference evidence="5" key="1">
    <citation type="submission" date="2015-10" db="EMBL/GenBank/DDBJ databases">
        <title>Genome of Paenibacillus bovis sp. nov.</title>
        <authorList>
            <person name="Wu Z."/>
            <person name="Gao C."/>
            <person name="Liu Z."/>
            <person name="Zheng H."/>
        </authorList>
    </citation>
    <scope>NUCLEOTIDE SEQUENCE [LARGE SCALE GENOMIC DNA]</scope>
    <source>
        <strain evidence="5">BD3526</strain>
    </source>
</reference>
<dbReference type="Pfam" id="PF06725">
    <property type="entry name" value="3D"/>
    <property type="match status" value="1"/>
</dbReference>
<dbReference type="GO" id="GO:0019867">
    <property type="term" value="C:outer membrane"/>
    <property type="evidence" value="ECO:0007669"/>
    <property type="project" value="InterPro"/>
</dbReference>
<keyword evidence="2" id="KW-1133">Transmembrane helix</keyword>
<evidence type="ECO:0000256" key="2">
    <source>
        <dbReference type="SAM" id="Phobius"/>
    </source>
</evidence>
<dbReference type="InterPro" id="IPR036908">
    <property type="entry name" value="RlpA-like_sf"/>
</dbReference>
<keyword evidence="5" id="KW-1185">Reference proteome</keyword>
<dbReference type="Pfam" id="PF07501">
    <property type="entry name" value="G5"/>
    <property type="match status" value="1"/>
</dbReference>
<dbReference type="SUPFAM" id="SSF50685">
    <property type="entry name" value="Barwin-like endoglucanases"/>
    <property type="match status" value="1"/>
</dbReference>
<dbReference type="KEGG" id="pbv:AR543_03000"/>
<keyword evidence="2" id="KW-0812">Transmembrane</keyword>
<dbReference type="GO" id="GO:0009254">
    <property type="term" value="P:peptidoglycan turnover"/>
    <property type="evidence" value="ECO:0007669"/>
    <property type="project" value="InterPro"/>
</dbReference>
<dbReference type="InterPro" id="IPR051933">
    <property type="entry name" value="Resuscitation_pf_RpfB"/>
</dbReference>
<dbReference type="PANTHER" id="PTHR39160:SF4">
    <property type="entry name" value="RESUSCITATION-PROMOTING FACTOR RPFB"/>
    <property type="match status" value="1"/>
</dbReference>
<evidence type="ECO:0000259" key="3">
    <source>
        <dbReference type="PROSITE" id="PS51109"/>
    </source>
</evidence>
<dbReference type="AlphaFoldDB" id="A0A172ZBS9"/>
<organism evidence="4 5">
    <name type="scientific">Paenibacillus bovis</name>
    <dbReference type="NCBI Taxonomy" id="1616788"/>
    <lineage>
        <taxon>Bacteria</taxon>
        <taxon>Bacillati</taxon>
        <taxon>Bacillota</taxon>
        <taxon>Bacilli</taxon>
        <taxon>Bacillales</taxon>
        <taxon>Paenibacillaceae</taxon>
        <taxon>Paenibacillus</taxon>
    </lineage>
</organism>
<dbReference type="Proteomes" id="UP000078148">
    <property type="component" value="Chromosome"/>
</dbReference>
<evidence type="ECO:0000313" key="5">
    <source>
        <dbReference type="Proteomes" id="UP000078148"/>
    </source>
</evidence>
<feature type="transmembrane region" description="Helical" evidence="2">
    <location>
        <begin position="30"/>
        <end position="50"/>
    </location>
</feature>
<evidence type="ECO:0000313" key="4">
    <source>
        <dbReference type="EMBL" id="ANF95105.1"/>
    </source>
</evidence>
<dbReference type="InterPro" id="IPR011098">
    <property type="entry name" value="G5_dom"/>
</dbReference>
<dbReference type="SMART" id="SM01208">
    <property type="entry name" value="G5"/>
    <property type="match status" value="1"/>
</dbReference>
<dbReference type="Pfam" id="PF03990">
    <property type="entry name" value="DUF348"/>
    <property type="match status" value="2"/>
</dbReference>
<evidence type="ECO:0000256" key="1">
    <source>
        <dbReference type="ARBA" id="ARBA00022729"/>
    </source>
</evidence>
<sequence>MGMAPFEETHGSRSSSMSYALSWKQKNLRFASLTALAVIAVIVMLLAVLYNQAGKNIYVVIDGKAQEMETRKLMLSDMLTEHQIQLAPQDKVSMPLNGAIQDGDKVYINHAVAVNITADGDTKKVYTTAKTVGNTLEQAGIDLKEKDKLNPPVEASVKQDMDIKVVRTTSFVTKQTVKLPYDVVKKTSSTMLEGKTKLVQSGQTGKVVQYIEKVYEDGEFVSKRMIDKKTTTEVQDKIVMVGTKKEQPKLLAASTSDSSSKSDKGFSYAKVLNNVTLTAYSSGEPGLGTTTASGTRVTEGRTIAVDTSVIPMGWWVYIEGIGYRRAEDTGSAINGNKIDVYIDSLSQARSFGRKTGYTVYVIGPVKP</sequence>
<gene>
    <name evidence="4" type="ORF">AR543_03000</name>
</gene>
<dbReference type="Gene3D" id="2.20.230.10">
    <property type="entry name" value="Resuscitation-promoting factor rpfb"/>
    <property type="match status" value="1"/>
</dbReference>
<name>A0A172ZBS9_9BACL</name>
<dbReference type="STRING" id="1616788.AR543_03000"/>
<dbReference type="PANTHER" id="PTHR39160">
    <property type="entry name" value="CELL WALL-BINDING PROTEIN YOCH"/>
    <property type="match status" value="1"/>
</dbReference>
<reference evidence="4 5" key="2">
    <citation type="journal article" date="2016" name="Int. J. Syst. Evol. Microbiol.">
        <title>Paenibacillus bovis sp. nov., isolated from raw yak (Bos grunniens) milk.</title>
        <authorList>
            <person name="Gao C."/>
            <person name="Han J."/>
            <person name="Liu Z."/>
            <person name="Xu X."/>
            <person name="Hang F."/>
            <person name="Wu Z."/>
        </authorList>
    </citation>
    <scope>NUCLEOTIDE SEQUENCE [LARGE SCALE GENOMIC DNA]</scope>
    <source>
        <strain evidence="4 5">BD3526</strain>
    </source>
</reference>
<dbReference type="GO" id="GO:0004553">
    <property type="term" value="F:hydrolase activity, hydrolyzing O-glycosyl compounds"/>
    <property type="evidence" value="ECO:0007669"/>
    <property type="project" value="InterPro"/>
</dbReference>
<keyword evidence="2" id="KW-0472">Membrane</keyword>
<dbReference type="InterPro" id="IPR059180">
    <property type="entry name" value="3D_YorM"/>
</dbReference>
<dbReference type="EMBL" id="CP013023">
    <property type="protein sequence ID" value="ANF95105.1"/>
    <property type="molecule type" value="Genomic_DNA"/>
</dbReference>
<dbReference type="RefSeq" id="WP_060531728.1">
    <property type="nucleotide sequence ID" value="NZ_CP013023.1"/>
</dbReference>
<dbReference type="OrthoDB" id="9798935at2"/>
<dbReference type="Gene3D" id="2.40.40.10">
    <property type="entry name" value="RlpA-like domain"/>
    <property type="match status" value="1"/>
</dbReference>
<feature type="domain" description="G5" evidence="3">
    <location>
        <begin position="165"/>
        <end position="245"/>
    </location>
</feature>